<gene>
    <name evidence="5 6" type="primary">tatC</name>
    <name evidence="6" type="ORF">OIH86_11135</name>
</gene>
<keyword evidence="5" id="KW-1003">Cell membrane</keyword>
<accession>A0ABT3DGM0</accession>
<dbReference type="PRINTS" id="PR01840">
    <property type="entry name" value="TATCFAMILY"/>
</dbReference>
<keyword evidence="4 5" id="KW-0472">Membrane</keyword>
<dbReference type="NCBIfam" id="TIGR00945">
    <property type="entry name" value="tatC"/>
    <property type="match status" value="1"/>
</dbReference>
<comment type="similarity">
    <text evidence="5">Belongs to the TatC family.</text>
</comment>
<feature type="transmembrane region" description="Helical" evidence="5">
    <location>
        <begin position="106"/>
        <end position="130"/>
    </location>
</feature>
<evidence type="ECO:0000256" key="2">
    <source>
        <dbReference type="ARBA" id="ARBA00022692"/>
    </source>
</evidence>
<keyword evidence="5" id="KW-0813">Transport</keyword>
<dbReference type="InterPro" id="IPR002033">
    <property type="entry name" value="TatC"/>
</dbReference>
<sequence length="249" mass="28331">MEETKMKLIDHLDELRKRLIITSISFVLSFIVAFIFVKDIYQFLVKDLDGKLALLGPGDIIWIYMMIAGVMAIAATIPIAAFQIWQFVKPALTKEEQKQSLAFIPALFFLFIIGIAFGYLILFPIVLSFLTGLIDDQFATFFTAEKYFKFMFNLTIPFGFLFEMPAVIMFLTKLGIINPKKLVKARKISYFSLIVISILITPPDFISDVLVIIPLLLLYELSVTLSKVVFRKRLASESNISPNDTAFKV</sequence>
<dbReference type="EMBL" id="JAOYEY010000036">
    <property type="protein sequence ID" value="MCV9886213.1"/>
    <property type="molecule type" value="Genomic_DNA"/>
</dbReference>
<dbReference type="Pfam" id="PF00902">
    <property type="entry name" value="TatC"/>
    <property type="match status" value="1"/>
</dbReference>
<feature type="transmembrane region" description="Helical" evidence="5">
    <location>
        <begin position="20"/>
        <end position="41"/>
    </location>
</feature>
<keyword evidence="5" id="KW-0811">Translocation</keyword>
<feature type="transmembrane region" description="Helical" evidence="5">
    <location>
        <begin position="212"/>
        <end position="230"/>
    </location>
</feature>
<keyword evidence="3 5" id="KW-1133">Transmembrane helix</keyword>
<evidence type="ECO:0000256" key="1">
    <source>
        <dbReference type="ARBA" id="ARBA00004141"/>
    </source>
</evidence>
<dbReference type="HAMAP" id="MF_00902">
    <property type="entry name" value="TatC"/>
    <property type="match status" value="1"/>
</dbReference>
<keyword evidence="2 5" id="KW-0812">Transmembrane</keyword>
<evidence type="ECO:0000256" key="3">
    <source>
        <dbReference type="ARBA" id="ARBA00022989"/>
    </source>
</evidence>
<protein>
    <recommendedName>
        <fullName evidence="5">Sec-independent protein translocase protein TatC</fullName>
    </recommendedName>
</protein>
<feature type="transmembrane region" description="Helical" evidence="5">
    <location>
        <begin position="61"/>
        <end position="85"/>
    </location>
</feature>
<feature type="transmembrane region" description="Helical" evidence="5">
    <location>
        <begin position="188"/>
        <end position="206"/>
    </location>
</feature>
<dbReference type="Proteomes" id="UP001526147">
    <property type="component" value="Unassembled WGS sequence"/>
</dbReference>
<organism evidence="6 7">
    <name type="scientific">Metabacillus halosaccharovorans</name>
    <dbReference type="NCBI Taxonomy" id="930124"/>
    <lineage>
        <taxon>Bacteria</taxon>
        <taxon>Bacillati</taxon>
        <taxon>Bacillota</taxon>
        <taxon>Bacilli</taxon>
        <taxon>Bacillales</taxon>
        <taxon>Bacillaceae</taxon>
        <taxon>Metabacillus</taxon>
    </lineage>
</organism>
<proteinExistence type="inferred from homology"/>
<evidence type="ECO:0000313" key="7">
    <source>
        <dbReference type="Proteomes" id="UP001526147"/>
    </source>
</evidence>
<comment type="function">
    <text evidence="5">Part of the twin-arginine translocation (Tat) system that transports large folded proteins containing a characteristic twin-arginine motif in their signal peptide across membranes.</text>
</comment>
<dbReference type="RefSeq" id="WP_264142846.1">
    <property type="nucleotide sequence ID" value="NZ_JAOYEY010000036.1"/>
</dbReference>
<feature type="transmembrane region" description="Helical" evidence="5">
    <location>
        <begin position="150"/>
        <end position="176"/>
    </location>
</feature>
<comment type="subunit">
    <text evidence="5">Forms a complex with TatA.</text>
</comment>
<evidence type="ECO:0000256" key="5">
    <source>
        <dbReference type="HAMAP-Rule" id="MF_00902"/>
    </source>
</evidence>
<reference evidence="6 7" key="1">
    <citation type="submission" date="2022-10" db="EMBL/GenBank/DDBJ databases">
        <title>Draft genome assembly of moderately radiation resistant bacterium Metabacillus halosaccharovorans.</title>
        <authorList>
            <person name="Pal S."/>
            <person name="Gopinathan A."/>
        </authorList>
    </citation>
    <scope>NUCLEOTIDE SEQUENCE [LARGE SCALE GENOMIC DNA]</scope>
    <source>
        <strain evidence="6 7">VITHBRA001</strain>
    </source>
</reference>
<keyword evidence="7" id="KW-1185">Reference proteome</keyword>
<evidence type="ECO:0000313" key="6">
    <source>
        <dbReference type="EMBL" id="MCV9886213.1"/>
    </source>
</evidence>
<name>A0ABT3DGM0_9BACI</name>
<comment type="caution">
    <text evidence="6">The sequence shown here is derived from an EMBL/GenBank/DDBJ whole genome shotgun (WGS) entry which is preliminary data.</text>
</comment>
<keyword evidence="5" id="KW-0653">Protein transport</keyword>
<evidence type="ECO:0000256" key="4">
    <source>
        <dbReference type="ARBA" id="ARBA00023136"/>
    </source>
</evidence>
<comment type="subcellular location">
    <subcellularLocation>
        <location evidence="5">Cell membrane</location>
        <topology evidence="5">Multi-pass membrane protein</topology>
    </subcellularLocation>
    <subcellularLocation>
        <location evidence="1">Membrane</location>
        <topology evidence="1">Multi-pass membrane protein</topology>
    </subcellularLocation>
</comment>
<dbReference type="PANTHER" id="PTHR30371:SF4">
    <property type="entry name" value="SEC-INDEPENDENT PROTEIN TRANSLOCASE PROTEIN TATCD"/>
    <property type="match status" value="1"/>
</dbReference>
<dbReference type="PANTHER" id="PTHR30371">
    <property type="entry name" value="SEC-INDEPENDENT PROTEIN TRANSLOCASE PROTEIN TATC"/>
    <property type="match status" value="1"/>
</dbReference>